<geneLocation type="plasmid" evidence="1">
    <name>pUJ-83KPC</name>
</geneLocation>
<proteinExistence type="predicted"/>
<accession>A0A2P1BPI7</accession>
<name>A0A2P1BPI7_KLEPN</name>
<organism evidence="1">
    <name type="scientific">Klebsiella pneumoniae</name>
    <dbReference type="NCBI Taxonomy" id="573"/>
    <lineage>
        <taxon>Bacteria</taxon>
        <taxon>Pseudomonadati</taxon>
        <taxon>Pseudomonadota</taxon>
        <taxon>Gammaproteobacteria</taxon>
        <taxon>Enterobacterales</taxon>
        <taxon>Enterobacteriaceae</taxon>
        <taxon>Klebsiella/Raoultella group</taxon>
        <taxon>Klebsiella</taxon>
        <taxon>Klebsiella pneumoniae complex</taxon>
    </lineage>
</organism>
<evidence type="ECO:0000313" key="1">
    <source>
        <dbReference type="EMBL" id="AVI43578.1"/>
    </source>
</evidence>
<protein>
    <submittedName>
        <fullName evidence="1">Uncharacterized protein</fullName>
    </submittedName>
</protein>
<reference evidence="1" key="1">
    <citation type="submission" date="2017-12" db="EMBL/GenBank/DDBJ databases">
        <title>Insights into the successfully spreading KPC-encoding IncII plasmids.</title>
        <authorList>
            <person name="Brandt C."/>
            <person name="Pletz M.W."/>
            <person name="Makarewicz O."/>
        </authorList>
    </citation>
    <scope>NUCLEOTIDE SEQUENCE</scope>
    <source>
        <strain evidence="1">St015256/1</strain>
        <plasmid evidence="1">pUJ-83KPC</plasmid>
    </source>
</reference>
<keyword evidence="1" id="KW-0614">Plasmid</keyword>
<sequence length="88" mass="9810">MSASTPRNCFHSFEAHWADFARVFVGPAPTPMVRRVQSYTCCRSCRPKSSVHAVLHTGQIEEHLVNRILFHPGASSSVQLITRADMDA</sequence>
<dbReference type="EMBL" id="MG700549">
    <property type="protein sequence ID" value="AVI43578.1"/>
    <property type="molecule type" value="Genomic_DNA"/>
</dbReference>
<dbReference type="AlphaFoldDB" id="A0A2P1BPI7"/>